<dbReference type="STRING" id="1454004.AW11_00981"/>
<dbReference type="AlphaFoldDB" id="A0A011P5P5"/>
<accession>A0A011P5P5</accession>
<organism evidence="1 2">
    <name type="scientific">Accumulibacter regalis</name>
    <dbReference type="NCBI Taxonomy" id="522306"/>
    <lineage>
        <taxon>Bacteria</taxon>
        <taxon>Pseudomonadati</taxon>
        <taxon>Pseudomonadota</taxon>
        <taxon>Betaproteobacteria</taxon>
        <taxon>Candidatus Accumulibacter</taxon>
    </lineage>
</organism>
<evidence type="ECO:0000313" key="1">
    <source>
        <dbReference type="EMBL" id="EXI90278.1"/>
    </source>
</evidence>
<dbReference type="EMBL" id="JEMY01000008">
    <property type="protein sequence ID" value="EXI90278.1"/>
    <property type="molecule type" value="Genomic_DNA"/>
</dbReference>
<reference evidence="1" key="1">
    <citation type="submission" date="2014-02" db="EMBL/GenBank/DDBJ databases">
        <title>Expanding our view of genomic diversity in Candidatus Accumulibacter clades.</title>
        <authorList>
            <person name="Skennerton C.T."/>
            <person name="Barr J.J."/>
            <person name="Slater F.R."/>
            <person name="Bond P.L."/>
            <person name="Tyson G.W."/>
        </authorList>
    </citation>
    <scope>NUCLEOTIDE SEQUENCE [LARGE SCALE GENOMIC DNA]</scope>
</reference>
<evidence type="ECO:0000313" key="2">
    <source>
        <dbReference type="Proteomes" id="UP000022141"/>
    </source>
</evidence>
<keyword evidence="2" id="KW-1185">Reference proteome</keyword>
<comment type="caution">
    <text evidence="1">The sequence shown here is derived from an EMBL/GenBank/DDBJ whole genome shotgun (WGS) entry which is preliminary data.</text>
</comment>
<protein>
    <submittedName>
        <fullName evidence="1">Uncharacterized protein</fullName>
    </submittedName>
</protein>
<sequence>MNDRPGGGELAIGILCATRSAVFFCPTHRAQGKLGL</sequence>
<dbReference type="Proteomes" id="UP000022141">
    <property type="component" value="Unassembled WGS sequence"/>
</dbReference>
<gene>
    <name evidence="1" type="ORF">AW11_00981</name>
</gene>
<name>A0A011P5P5_ACCRE</name>
<proteinExistence type="predicted"/>